<dbReference type="RefSeq" id="WP_157308606.1">
    <property type="nucleotide sequence ID" value="NZ_WRXN01000012.1"/>
</dbReference>
<dbReference type="InterPro" id="IPR011989">
    <property type="entry name" value="ARM-like"/>
</dbReference>
<evidence type="ECO:0000256" key="1">
    <source>
        <dbReference type="SAM" id="MobiDB-lite"/>
    </source>
</evidence>
<dbReference type="Pfam" id="PF13646">
    <property type="entry name" value="HEAT_2"/>
    <property type="match status" value="1"/>
</dbReference>
<accession>A0A7K1U9Y1</accession>
<dbReference type="SUPFAM" id="SSF48371">
    <property type="entry name" value="ARM repeat"/>
    <property type="match status" value="2"/>
</dbReference>
<comment type="caution">
    <text evidence="3">The sequence shown here is derived from an EMBL/GenBank/DDBJ whole genome shotgun (WGS) entry which is preliminary data.</text>
</comment>
<feature type="region of interest" description="Disordered" evidence="1">
    <location>
        <begin position="482"/>
        <end position="502"/>
    </location>
</feature>
<protein>
    <submittedName>
        <fullName evidence="3">WGR domain-containing protein</fullName>
    </submittedName>
</protein>
<feature type="domain" description="WGR" evidence="2">
    <location>
        <begin position="1"/>
        <end position="89"/>
    </location>
</feature>
<feature type="compositionally biased region" description="Basic and acidic residues" evidence="1">
    <location>
        <begin position="483"/>
        <end position="498"/>
    </location>
</feature>
<gene>
    <name evidence="3" type="ORF">GO493_23115</name>
</gene>
<dbReference type="Gene3D" id="2.20.140.10">
    <property type="entry name" value="WGR domain"/>
    <property type="match status" value="1"/>
</dbReference>
<dbReference type="SMART" id="SM00567">
    <property type="entry name" value="EZ_HEAT"/>
    <property type="match status" value="1"/>
</dbReference>
<keyword evidence="4" id="KW-1185">Reference proteome</keyword>
<dbReference type="AlphaFoldDB" id="A0A7K1U9Y1"/>
<evidence type="ECO:0000313" key="3">
    <source>
        <dbReference type="EMBL" id="MVT11177.1"/>
    </source>
</evidence>
<evidence type="ECO:0000313" key="4">
    <source>
        <dbReference type="Proteomes" id="UP000461730"/>
    </source>
</evidence>
<reference evidence="3 4" key="1">
    <citation type="submission" date="2019-12" db="EMBL/GenBank/DDBJ databases">
        <title>Chitinophaga sp. strain ysch24 (GDMCC 1.1355), whole genome shotgun sequence.</title>
        <authorList>
            <person name="Zhang X."/>
        </authorList>
    </citation>
    <scope>NUCLEOTIDE SEQUENCE [LARGE SCALE GENOMIC DNA]</scope>
    <source>
        <strain evidence="4">ysch24</strain>
    </source>
</reference>
<sequence>MRFVKQTRLFYREGNSDKTYEIDLCEVGPGQYVVNFRYGKRGSALKEGSKTVAPVSLAEATAIFDALEKEKRSKGYSGEEDAGPVAEFVAPDASGVEGAAQQAILKRLEYALKRNSKFKTSWKTSRVIWMAGELRLKEAVPYITKLIEREDAMQRYASLWALGRCGDNTAVPVLHAYANNQAYPYYQRQIASNSMLLLMTPEEADVYLEQYRKILPLPFQEAINKDNRQELLQLLRDQVGTLISPSYPVLEELYIIAYRVPVVKQVLVEFLSTLPFKPNYFQHIRHIFKQAELRDDHEMFGILGARFEREPEMFRHKNWTAYEGYSPEIYVEALQSYISTAKELKKPGSRIAYSNKTRHYLRNRVLRRLRKLGEAEDIQYVRLATALLLQYDAALNNVPERYARTMRYDYSTRSYTTLEKYYPANAEAVYLHYILSGNRKDYQLINGGMGWYIKQDTTQEQTNQALKKEDGLLNKLASLLRGGKKDDSQPKESAEKTTNDSPAPFAHLWRKLPQAFIQLLAKARMEEIHVFALTELTSHPDYTALRQKMDVSLITALLRNPFPIPQRYGLELAKEKYDPNTPSISLVLALIGSPWEEARSVGMDWMTGRPDVYFASADFVKDLIFSPYKDIRAFAGKQLEKTPITGDNARLIVGKAIAHLLSFRNADKTTNDFLTDGCSLLEWSFGPTLSSLDFPLIEELLNNQLPAAQAFAARLLLLKKKQFNLNHIPDSLLLRLLENTYQPVRDAGTAVLSAIGDEELSKRQGLLLYCCTTSYTDLRNGIRPVLKRLATAYPRLAVTLVNELVPLLMRKETSEMLHEDIAGILSNELVEHLHDIDQASALRLLYSNYRPAQRFGVIILEKYIPADQLTLKQVIATGNHELLAVREWCWRFFEQYVARIRYERDDAIALLDATWDDTRAFAMKFFREQFQENDWSPETLVAIADSVRPEVQAFGRELLTRFFRQEEGPSYLMKLSQHPGVAMQLFATNYLEQYATGNLPYLKELEHYFRSVLSRVNKARIAKERIFSFLEKEALQSAEAAAYIGGIIADISATVSIGDKARCITIMRNIHQRYEGMFLPVRFMEIPVKRS</sequence>
<dbReference type="InterPro" id="IPR008893">
    <property type="entry name" value="WGR_domain"/>
</dbReference>
<dbReference type="InterPro" id="IPR004155">
    <property type="entry name" value="PBS_lyase_HEAT"/>
</dbReference>
<dbReference type="PROSITE" id="PS51977">
    <property type="entry name" value="WGR"/>
    <property type="match status" value="1"/>
</dbReference>
<organism evidence="3 4">
    <name type="scientific">Chitinophaga tropicalis</name>
    <dbReference type="NCBI Taxonomy" id="2683588"/>
    <lineage>
        <taxon>Bacteria</taxon>
        <taxon>Pseudomonadati</taxon>
        <taxon>Bacteroidota</taxon>
        <taxon>Chitinophagia</taxon>
        <taxon>Chitinophagales</taxon>
        <taxon>Chitinophagaceae</taxon>
        <taxon>Chitinophaga</taxon>
    </lineage>
</organism>
<proteinExistence type="predicted"/>
<dbReference type="Pfam" id="PF05406">
    <property type="entry name" value="WGR"/>
    <property type="match status" value="1"/>
</dbReference>
<dbReference type="InterPro" id="IPR016024">
    <property type="entry name" value="ARM-type_fold"/>
</dbReference>
<name>A0A7K1U9Y1_9BACT</name>
<dbReference type="CDD" id="cd07998">
    <property type="entry name" value="WGR_DNA_ligase"/>
    <property type="match status" value="1"/>
</dbReference>
<dbReference type="EMBL" id="WRXN01000012">
    <property type="protein sequence ID" value="MVT11177.1"/>
    <property type="molecule type" value="Genomic_DNA"/>
</dbReference>
<dbReference type="Proteomes" id="UP000461730">
    <property type="component" value="Unassembled WGS sequence"/>
</dbReference>
<dbReference type="Gene3D" id="1.25.10.10">
    <property type="entry name" value="Leucine-rich Repeat Variant"/>
    <property type="match status" value="1"/>
</dbReference>
<evidence type="ECO:0000259" key="2">
    <source>
        <dbReference type="PROSITE" id="PS51977"/>
    </source>
</evidence>